<reference evidence="4 5" key="1">
    <citation type="submission" date="2016-06" db="EMBL/GenBank/DDBJ databases">
        <title>Simultaneous identification of Haemophilus influenzae and Haemophilus haemolyticus using TaqMan real-time PCR.</title>
        <authorList>
            <person name="Price E.P."/>
            <person name="Sarovich D.S."/>
            <person name="Harris T."/>
            <person name="Spargo J.C."/>
            <person name="Nosworthy E."/>
            <person name="Beissbarth J."/>
            <person name="Smith-Vaughan H."/>
        </authorList>
    </citation>
    <scope>NUCLEOTIDE SEQUENCE [LARGE SCALE GENOMIC DNA]</scope>
    <source>
        <strain evidence="4 5">ATCC 7901</strain>
    </source>
</reference>
<name>A0AAP7GZC7_AGGAP</name>
<dbReference type="EMBL" id="MAQE01000012">
    <property type="protein sequence ID" value="OBY52864.1"/>
    <property type="molecule type" value="Genomic_DNA"/>
</dbReference>
<organism evidence="4 5">
    <name type="scientific">Aggregatibacter aphrophilus</name>
    <name type="common">Haemophilus aphrophilus</name>
    <dbReference type="NCBI Taxonomy" id="732"/>
    <lineage>
        <taxon>Bacteria</taxon>
        <taxon>Pseudomonadati</taxon>
        <taxon>Pseudomonadota</taxon>
        <taxon>Gammaproteobacteria</taxon>
        <taxon>Pasteurellales</taxon>
        <taxon>Pasteurellaceae</taxon>
        <taxon>Aggregatibacter</taxon>
    </lineage>
</organism>
<keyword evidence="3" id="KW-0732">Signal</keyword>
<evidence type="ECO:0000256" key="2">
    <source>
        <dbReference type="SAM" id="Phobius"/>
    </source>
</evidence>
<feature type="chain" id="PRO_5042840094" description="Lipoprotein" evidence="3">
    <location>
        <begin position="24"/>
        <end position="237"/>
    </location>
</feature>
<feature type="coiled-coil region" evidence="1">
    <location>
        <begin position="98"/>
        <end position="230"/>
    </location>
</feature>
<dbReference type="PROSITE" id="PS51257">
    <property type="entry name" value="PROKAR_LIPOPROTEIN"/>
    <property type="match status" value="1"/>
</dbReference>
<evidence type="ECO:0000256" key="1">
    <source>
        <dbReference type="SAM" id="Coils"/>
    </source>
</evidence>
<accession>A0AAP7GZC7</accession>
<evidence type="ECO:0000256" key="3">
    <source>
        <dbReference type="SAM" id="SignalP"/>
    </source>
</evidence>
<dbReference type="RefSeq" id="WP_065295288.1">
    <property type="nucleotide sequence ID" value="NZ_MAQE01000012.1"/>
</dbReference>
<dbReference type="AlphaFoldDB" id="A0AAP7GZC7"/>
<feature type="transmembrane region" description="Helical" evidence="2">
    <location>
        <begin position="77"/>
        <end position="98"/>
    </location>
</feature>
<protein>
    <recommendedName>
        <fullName evidence="6">Lipoprotein</fullName>
    </recommendedName>
</protein>
<feature type="signal peptide" evidence="3">
    <location>
        <begin position="1"/>
        <end position="23"/>
    </location>
</feature>
<proteinExistence type="predicted"/>
<keyword evidence="2" id="KW-0472">Membrane</keyword>
<evidence type="ECO:0000313" key="4">
    <source>
        <dbReference type="EMBL" id="OBY52864.1"/>
    </source>
</evidence>
<keyword evidence="2" id="KW-0812">Transmembrane</keyword>
<keyword evidence="1" id="KW-0175">Coiled coil</keyword>
<evidence type="ECO:0008006" key="6">
    <source>
        <dbReference type="Google" id="ProtNLM"/>
    </source>
</evidence>
<gene>
    <name evidence="4" type="ORF">BBB52_05900</name>
</gene>
<keyword evidence="2" id="KW-1133">Transmembrane helix</keyword>
<feature type="transmembrane region" description="Helical" evidence="2">
    <location>
        <begin position="49"/>
        <end position="70"/>
    </location>
</feature>
<comment type="caution">
    <text evidence="4">The sequence shown here is derived from an EMBL/GenBank/DDBJ whole genome shotgun (WGS) entry which is preliminary data.</text>
</comment>
<evidence type="ECO:0000313" key="5">
    <source>
        <dbReference type="Proteomes" id="UP000092746"/>
    </source>
</evidence>
<dbReference type="Proteomes" id="UP000092746">
    <property type="component" value="Unassembled WGS sequence"/>
</dbReference>
<sequence>MFNLQSKKSIAGILTLSATLALAGCESMPGFGSSDVDKRLTSGNQAEFFSKSGLTACAAGAAAGVGACLLSGTDNAALCSAVAAVAGCGILMGGNYYLEQQRTSYANKEERLNAYLKDLNKNTQEARTLANSAKTVLTQNQQTLASLNRKLKDNSIQRDEVKRQLKEIDSNIAYLNEKLKKMKESERDWKEVAKKERGSGMNVAKLDSQIAQYQKQISALEKQITLVSQQRNALNVG</sequence>